<evidence type="ECO:0000256" key="7">
    <source>
        <dbReference type="PROSITE-ProRule" id="PRU01087"/>
    </source>
</evidence>
<dbReference type="PANTHER" id="PTHR31204">
    <property type="entry name" value="SIGMA INTRACELLULAR RECEPTOR 2"/>
    <property type="match status" value="1"/>
</dbReference>
<sequence>MSVNTEKKLPADKFTQEEINEVTELKTKTIMKSEFVDNFYYAFFIIHFFVSLFIDLSGLVGIERMYTKDLIYSYIKSYNDFLLFERPMWFKIFIFIETIVQIPMFMWFFTIFNRYYDEKKKHCFTVLVKRENLFRLKTWRPLIRKVLRVYSVLASSTTAYCCYVIYTQGHYPGTKTPLAPIDTYKLLAMYSPMIYIPLGILFLMN</sequence>
<evidence type="ECO:0000256" key="5">
    <source>
        <dbReference type="ARBA" id="ARBA00022989"/>
    </source>
</evidence>
<protein>
    <submittedName>
        <fullName evidence="10">Putative membrane protein</fullName>
    </submittedName>
</protein>
<dbReference type="InterPro" id="IPR033118">
    <property type="entry name" value="EXPERA"/>
</dbReference>
<dbReference type="InterPro" id="IPR051987">
    <property type="entry name" value="Sigma-2_receptor-like"/>
</dbReference>
<feature type="transmembrane region" description="Helical" evidence="8">
    <location>
        <begin position="39"/>
        <end position="62"/>
    </location>
</feature>
<evidence type="ECO:0000256" key="8">
    <source>
        <dbReference type="SAM" id="Phobius"/>
    </source>
</evidence>
<dbReference type="Proteomes" id="UP000095605">
    <property type="component" value="Unassembled WGS sequence"/>
</dbReference>
<dbReference type="EMBL" id="LPNL01000008">
    <property type="protein sequence ID" value="OEJ82456.1"/>
    <property type="molecule type" value="Genomic_DNA"/>
</dbReference>
<dbReference type="AlphaFoldDB" id="A0A1E5R6C5"/>
<keyword evidence="3 7" id="KW-0812">Transmembrane</keyword>
<comment type="subcellular location">
    <subcellularLocation>
        <location evidence="1">Endoplasmic reticulum membrane</location>
        <topology evidence="1">Multi-pass membrane protein</topology>
    </subcellularLocation>
</comment>
<dbReference type="PROSITE" id="PS51751">
    <property type="entry name" value="EXPERA"/>
    <property type="match status" value="1"/>
</dbReference>
<accession>A0A1E5R6C5</accession>
<evidence type="ECO:0000313" key="11">
    <source>
        <dbReference type="Proteomes" id="UP000095605"/>
    </source>
</evidence>
<dbReference type="PIRSF" id="PIRSF031032">
    <property type="entry name" value="TMP_97_prd"/>
    <property type="match status" value="1"/>
</dbReference>
<comment type="caution">
    <text evidence="10">The sequence shown here is derived from an EMBL/GenBank/DDBJ whole genome shotgun (WGS) entry which is preliminary data.</text>
</comment>
<dbReference type="InterPro" id="IPR016964">
    <property type="entry name" value="Sigma2_recept"/>
</dbReference>
<keyword evidence="6 7" id="KW-0472">Membrane</keyword>
<feature type="transmembrane region" description="Helical" evidence="8">
    <location>
        <begin position="88"/>
        <end position="112"/>
    </location>
</feature>
<evidence type="ECO:0000256" key="2">
    <source>
        <dbReference type="ARBA" id="ARBA00009096"/>
    </source>
</evidence>
<keyword evidence="5 7" id="KW-1133">Transmembrane helix</keyword>
<feature type="transmembrane region" description="Helical" evidence="8">
    <location>
        <begin position="186"/>
        <end position="204"/>
    </location>
</feature>
<evidence type="ECO:0000256" key="1">
    <source>
        <dbReference type="ARBA" id="ARBA00004477"/>
    </source>
</evidence>
<dbReference type="OrthoDB" id="433124at2759"/>
<evidence type="ECO:0000256" key="6">
    <source>
        <dbReference type="ARBA" id="ARBA00023136"/>
    </source>
</evidence>
<comment type="similarity">
    <text evidence="2">Belongs to the TMEM97/sigma-2 receptor family.</text>
</comment>
<proteinExistence type="inferred from homology"/>
<evidence type="ECO:0000313" key="10">
    <source>
        <dbReference type="EMBL" id="OEJ82456.1"/>
    </source>
</evidence>
<evidence type="ECO:0000256" key="3">
    <source>
        <dbReference type="ARBA" id="ARBA00022692"/>
    </source>
</evidence>
<organism evidence="10 11">
    <name type="scientific">Hanseniaspora opuntiae</name>
    <dbReference type="NCBI Taxonomy" id="211096"/>
    <lineage>
        <taxon>Eukaryota</taxon>
        <taxon>Fungi</taxon>
        <taxon>Dikarya</taxon>
        <taxon>Ascomycota</taxon>
        <taxon>Saccharomycotina</taxon>
        <taxon>Saccharomycetes</taxon>
        <taxon>Saccharomycodales</taxon>
        <taxon>Saccharomycodaceae</taxon>
        <taxon>Hanseniaspora</taxon>
    </lineage>
</organism>
<keyword evidence="4" id="KW-0256">Endoplasmic reticulum</keyword>
<reference evidence="11" key="1">
    <citation type="journal article" date="2016" name="Genome Announc.">
        <title>Genome sequences of three species of Hanseniaspora isolated from spontaneous wine fermentations.</title>
        <authorList>
            <person name="Sternes P.R."/>
            <person name="Lee D."/>
            <person name="Kutyna D.R."/>
            <person name="Borneman A.R."/>
        </authorList>
    </citation>
    <scope>NUCLEOTIDE SEQUENCE [LARGE SCALE GENOMIC DNA]</scope>
    <source>
        <strain evidence="11">AWRI3578</strain>
    </source>
</reference>
<name>A0A1E5R6C5_9ASCO</name>
<keyword evidence="11" id="KW-1185">Reference proteome</keyword>
<evidence type="ECO:0000256" key="4">
    <source>
        <dbReference type="ARBA" id="ARBA00022824"/>
    </source>
</evidence>
<dbReference type="PANTHER" id="PTHR31204:SF1">
    <property type="entry name" value="SIGMA INTRACELLULAR RECEPTOR 2"/>
    <property type="match status" value="1"/>
</dbReference>
<evidence type="ECO:0000259" key="9">
    <source>
        <dbReference type="PROSITE" id="PS51751"/>
    </source>
</evidence>
<gene>
    <name evidence="10" type="ORF">AWRI3578_g3272</name>
</gene>
<dbReference type="Pfam" id="PF05241">
    <property type="entry name" value="EBP"/>
    <property type="match status" value="1"/>
</dbReference>
<feature type="transmembrane region" description="Helical" evidence="8">
    <location>
        <begin position="147"/>
        <end position="166"/>
    </location>
</feature>
<feature type="domain" description="EXPERA" evidence="9">
    <location>
        <begin position="36"/>
        <end position="201"/>
    </location>
</feature>
<dbReference type="GO" id="GO:0005789">
    <property type="term" value="C:endoplasmic reticulum membrane"/>
    <property type="evidence" value="ECO:0007669"/>
    <property type="project" value="UniProtKB-SubCell"/>
</dbReference>